<comment type="similarity">
    <text evidence="3 5">Belongs to the MoaB/Mog family.</text>
</comment>
<evidence type="ECO:0000256" key="2">
    <source>
        <dbReference type="ARBA" id="ARBA00005046"/>
    </source>
</evidence>
<keyword evidence="8" id="KW-1185">Reference proteome</keyword>
<dbReference type="SMART" id="SM00852">
    <property type="entry name" value="MoCF_biosynth"/>
    <property type="match status" value="1"/>
</dbReference>
<dbReference type="Proteomes" id="UP000066284">
    <property type="component" value="Chromosome 1"/>
</dbReference>
<dbReference type="InterPro" id="IPR001453">
    <property type="entry name" value="MoaB/Mog_dom"/>
</dbReference>
<dbReference type="SUPFAM" id="SSF53218">
    <property type="entry name" value="Molybdenum cofactor biosynthesis proteins"/>
    <property type="match status" value="1"/>
</dbReference>
<sequence length="170" mass="18427">MTSNAVHEHKGKAPVSVQCLVITCSDTRTPETDASGQLIMQMLKDAGHTVGAYYIVKDEPGQILFRINQGISHGMAQAIIVNGGTGISRRDSTFEAVDRMLEKRLDGFGEIFRYLTYREIGSAAIMSRATAGVVKGRVVFSIPGSEHAVKLAMESLILPELGHLVQQLSI</sequence>
<dbReference type="PANTHER" id="PTHR43232">
    <property type="entry name" value="MOLYBDENUM COFACTOR BIOSYNTHESIS PROTEIN B"/>
    <property type="match status" value="1"/>
</dbReference>
<feature type="domain" description="MoaB/Mog" evidence="6">
    <location>
        <begin position="20"/>
        <end position="164"/>
    </location>
</feature>
<dbReference type="GO" id="GO:0005829">
    <property type="term" value="C:cytosol"/>
    <property type="evidence" value="ECO:0007669"/>
    <property type="project" value="TreeGrafter"/>
</dbReference>
<dbReference type="CDD" id="cd00886">
    <property type="entry name" value="MogA_MoaB"/>
    <property type="match status" value="1"/>
</dbReference>
<dbReference type="STRING" id="1715989.NITINOP_2903"/>
<dbReference type="FunFam" id="3.40.980.10:FF:000006">
    <property type="entry name" value="Molybdenum cofactor biosynthesis protein B"/>
    <property type="match status" value="1"/>
</dbReference>
<dbReference type="RefSeq" id="WP_062486805.1">
    <property type="nucleotide sequence ID" value="NZ_LN885086.1"/>
</dbReference>
<protein>
    <recommendedName>
        <fullName evidence="4 5">Molybdenum cofactor biosynthesis protein B</fullName>
    </recommendedName>
</protein>
<dbReference type="Pfam" id="PF00994">
    <property type="entry name" value="MoCF_biosynth"/>
    <property type="match status" value="1"/>
</dbReference>
<dbReference type="NCBIfam" id="TIGR00177">
    <property type="entry name" value="molyb_syn"/>
    <property type="match status" value="1"/>
</dbReference>
<name>A0A0S4KTV1_9BACT</name>
<evidence type="ECO:0000259" key="6">
    <source>
        <dbReference type="SMART" id="SM00852"/>
    </source>
</evidence>
<dbReference type="EMBL" id="LN885086">
    <property type="protein sequence ID" value="CUQ67875.1"/>
    <property type="molecule type" value="Genomic_DNA"/>
</dbReference>
<dbReference type="KEGG" id="nio:NITINOP_2903"/>
<dbReference type="InterPro" id="IPR012245">
    <property type="entry name" value="MoaB"/>
</dbReference>
<dbReference type="PANTHER" id="PTHR43232:SF2">
    <property type="entry name" value="MOLYBDENUM COFACTOR BIOSYNTHESIS PROTEIN B"/>
    <property type="match status" value="1"/>
</dbReference>
<keyword evidence="5" id="KW-0501">Molybdenum cofactor biosynthesis</keyword>
<evidence type="ECO:0000313" key="7">
    <source>
        <dbReference type="EMBL" id="CUQ67875.1"/>
    </source>
</evidence>
<accession>A0A0S4KTV1</accession>
<dbReference type="InterPro" id="IPR036425">
    <property type="entry name" value="MoaB/Mog-like_dom_sf"/>
</dbReference>
<dbReference type="UniPathway" id="UPA00344"/>
<dbReference type="OrthoDB" id="9784492at2"/>
<evidence type="ECO:0000256" key="1">
    <source>
        <dbReference type="ARBA" id="ARBA00003487"/>
    </source>
</evidence>
<gene>
    <name evidence="7" type="primary">moaB</name>
    <name evidence="7" type="ORF">NITINOP_2903</name>
</gene>
<proteinExistence type="inferred from homology"/>
<comment type="pathway">
    <text evidence="2 5">Cofactor biosynthesis; molybdopterin biosynthesis.</text>
</comment>
<evidence type="ECO:0000256" key="3">
    <source>
        <dbReference type="ARBA" id="ARBA00006112"/>
    </source>
</evidence>
<reference evidence="8" key="1">
    <citation type="submission" date="2015-09" db="EMBL/GenBank/DDBJ databases">
        <authorList>
            <person name="Daims H."/>
        </authorList>
    </citation>
    <scope>NUCLEOTIDE SEQUENCE [LARGE SCALE GENOMIC DNA]</scope>
</reference>
<organism evidence="7 8">
    <name type="scientific">Candidatus Nitrospira inopinata</name>
    <dbReference type="NCBI Taxonomy" id="1715989"/>
    <lineage>
        <taxon>Bacteria</taxon>
        <taxon>Pseudomonadati</taxon>
        <taxon>Nitrospirota</taxon>
        <taxon>Nitrospiria</taxon>
        <taxon>Nitrospirales</taxon>
        <taxon>Nitrospiraceae</taxon>
        <taxon>Nitrospira</taxon>
    </lineage>
</organism>
<evidence type="ECO:0000256" key="4">
    <source>
        <dbReference type="ARBA" id="ARBA00015262"/>
    </source>
</evidence>
<dbReference type="Gene3D" id="3.40.980.10">
    <property type="entry name" value="MoaB/Mog-like domain"/>
    <property type="match status" value="1"/>
</dbReference>
<evidence type="ECO:0000313" key="8">
    <source>
        <dbReference type="Proteomes" id="UP000066284"/>
    </source>
</evidence>
<comment type="function">
    <text evidence="1 5">May be involved in the biosynthesis of molybdopterin.</text>
</comment>
<dbReference type="AlphaFoldDB" id="A0A0S4KTV1"/>
<dbReference type="GO" id="GO:0006777">
    <property type="term" value="P:Mo-molybdopterin cofactor biosynthetic process"/>
    <property type="evidence" value="ECO:0007669"/>
    <property type="project" value="UniProtKB-UniRule"/>
</dbReference>
<dbReference type="PIRSF" id="PIRSF006443">
    <property type="entry name" value="MoaB"/>
    <property type="match status" value="1"/>
</dbReference>
<evidence type="ECO:0000256" key="5">
    <source>
        <dbReference type="PIRNR" id="PIRNR006443"/>
    </source>
</evidence>